<evidence type="ECO:0000259" key="7">
    <source>
        <dbReference type="PROSITE" id="PS50011"/>
    </source>
</evidence>
<dbReference type="SMART" id="SM00028">
    <property type="entry name" value="TPR"/>
    <property type="match status" value="7"/>
</dbReference>
<dbReference type="InterPro" id="IPR019734">
    <property type="entry name" value="TPR_rpt"/>
</dbReference>
<dbReference type="Gene3D" id="3.30.200.20">
    <property type="entry name" value="Phosphorylase Kinase, domain 1"/>
    <property type="match status" value="1"/>
</dbReference>
<sequence length="938" mass="102024">MDAALWQRLSPELDRLLELDPEARALRLAALRAADPALADELDALLALDADAGGFLEESIVAGLAGACHGARIGPYALDRLLGEGGMGQVWLAHRADGLYERRVALKLLRPGLADPGLRLRFTRERQILARLEHPHIAHLLDAGIDASQQPYLALDYVDGAPITDWCHRRHLLVPRRIRLFLQVCAAVSHAHASLIVHLDLKPSNILVTDDGNVRLLDFGIAKLLDTQDHGPEQTRSGMRAFTLHYAAPEQVRGEPVTTMTDIYALGVVLHELLSGRKPYRPTRETAASWEQAILDSDPLRPSIALLREGGELAPSQRRRMARAIAGDLDNIVLRALAKQPEDRYASVEALAQDLRRWLDDKPVQARPQRIGYRLRKYVSRHRWALASTAAVVGTLAGALGAVSWQAGEAIEESARAQAMQDFVTGLFEYTGSSPRGAPLDVRDLLDAGVQRGDAELARQPRARAELYGVIARLRLGLGDYEQALALLQRQEALLEPLADVPASLRLQSASDHARALRMLGRGPDCIAHAGPHRALARQREATVPRQAADLYTQLGRCHRDRGDFDTARELFDAALTLRRQGRGDDAGIVESLADLASLHSASGDVPRALVTVDSALARLEDRLGMRHPLAIDLLRARCALRRTQGETRDAEASCTSSVGLALDLYGPGHPATLDARRQLAALHVDQGRFVEAEAEFRDALVQTVARLGPRHPDVARIHNSLGIIAWERGDEAVALAELARCVEIWRASTPGSLLADGLFNQAMVLQAFGHSRQARPLVLESLALRRERFGDRHGLVGDALRLLGEIEAAEGDWQDARTHLAEAVAITRSGYGEDHPATQRATLARARVEARLGDAAALARLDALASSPATDVESRKLAWLARAHAASVRCAGGARVVARAEFAALDAQLRDARPQGGALVREIDAARGACAPTLARR</sequence>
<evidence type="ECO:0000256" key="3">
    <source>
        <dbReference type="ARBA" id="ARBA00022777"/>
    </source>
</evidence>
<dbReference type="Proteomes" id="UP000589896">
    <property type="component" value="Unassembled WGS sequence"/>
</dbReference>
<dbReference type="InterPro" id="IPR000719">
    <property type="entry name" value="Prot_kinase_dom"/>
</dbReference>
<dbReference type="PROSITE" id="PS00108">
    <property type="entry name" value="PROTEIN_KINASE_ST"/>
    <property type="match status" value="1"/>
</dbReference>
<dbReference type="RefSeq" id="WP_180545617.1">
    <property type="nucleotide sequence ID" value="NZ_JACCJZ010000018.1"/>
</dbReference>
<dbReference type="Pfam" id="PF13424">
    <property type="entry name" value="TPR_12"/>
    <property type="match status" value="3"/>
</dbReference>
<dbReference type="SMART" id="SM00220">
    <property type="entry name" value="S_TKc"/>
    <property type="match status" value="1"/>
</dbReference>
<keyword evidence="2 6" id="KW-0547">Nucleotide-binding</keyword>
<evidence type="ECO:0000256" key="1">
    <source>
        <dbReference type="ARBA" id="ARBA00022679"/>
    </source>
</evidence>
<proteinExistence type="predicted"/>
<name>A0A7Z0QRJ1_9GAMM</name>
<dbReference type="SUPFAM" id="SSF56112">
    <property type="entry name" value="Protein kinase-like (PK-like)"/>
    <property type="match status" value="1"/>
</dbReference>
<keyword evidence="1" id="KW-0808">Transferase</keyword>
<evidence type="ECO:0000256" key="5">
    <source>
        <dbReference type="PROSITE-ProRule" id="PRU00339"/>
    </source>
</evidence>
<dbReference type="InterPro" id="IPR011009">
    <property type="entry name" value="Kinase-like_dom_sf"/>
</dbReference>
<dbReference type="Gene3D" id="1.10.510.10">
    <property type="entry name" value="Transferase(Phosphotransferase) domain 1"/>
    <property type="match status" value="1"/>
</dbReference>
<keyword evidence="9" id="KW-1185">Reference proteome</keyword>
<evidence type="ECO:0000256" key="2">
    <source>
        <dbReference type="ARBA" id="ARBA00022741"/>
    </source>
</evidence>
<dbReference type="EMBL" id="JACCJZ010000018">
    <property type="protein sequence ID" value="NYZ63388.1"/>
    <property type="molecule type" value="Genomic_DNA"/>
</dbReference>
<keyword evidence="5" id="KW-0802">TPR repeat</keyword>
<dbReference type="InterPro" id="IPR011990">
    <property type="entry name" value="TPR-like_helical_dom_sf"/>
</dbReference>
<evidence type="ECO:0000256" key="4">
    <source>
        <dbReference type="ARBA" id="ARBA00022840"/>
    </source>
</evidence>
<keyword evidence="3" id="KW-0418">Kinase</keyword>
<feature type="repeat" description="TPR" evidence="5">
    <location>
        <begin position="549"/>
        <end position="582"/>
    </location>
</feature>
<accession>A0A7Z0QRJ1</accession>
<evidence type="ECO:0000313" key="9">
    <source>
        <dbReference type="Proteomes" id="UP000589896"/>
    </source>
</evidence>
<dbReference type="AlphaFoldDB" id="A0A7Z0QRJ1"/>
<feature type="binding site" evidence="6">
    <location>
        <position position="107"/>
    </location>
    <ligand>
        <name>ATP</name>
        <dbReference type="ChEBI" id="CHEBI:30616"/>
    </ligand>
</feature>
<dbReference type="GO" id="GO:0004674">
    <property type="term" value="F:protein serine/threonine kinase activity"/>
    <property type="evidence" value="ECO:0007669"/>
    <property type="project" value="TreeGrafter"/>
</dbReference>
<dbReference type="Gene3D" id="1.25.40.10">
    <property type="entry name" value="Tetratricopeptide repeat domain"/>
    <property type="match status" value="3"/>
</dbReference>
<dbReference type="SUPFAM" id="SSF48452">
    <property type="entry name" value="TPR-like"/>
    <property type="match status" value="2"/>
</dbReference>
<dbReference type="InterPro" id="IPR017441">
    <property type="entry name" value="Protein_kinase_ATP_BS"/>
</dbReference>
<dbReference type="CDD" id="cd14014">
    <property type="entry name" value="STKc_PknB_like"/>
    <property type="match status" value="1"/>
</dbReference>
<dbReference type="PANTHER" id="PTHR43289:SF34">
    <property type="entry name" value="SERINE_THREONINE-PROTEIN KINASE YBDM-RELATED"/>
    <property type="match status" value="1"/>
</dbReference>
<dbReference type="PROSITE" id="PS50011">
    <property type="entry name" value="PROTEIN_KINASE_DOM"/>
    <property type="match status" value="1"/>
</dbReference>
<dbReference type="PROSITE" id="PS00107">
    <property type="entry name" value="PROTEIN_KINASE_ATP"/>
    <property type="match status" value="1"/>
</dbReference>
<dbReference type="GO" id="GO:0005524">
    <property type="term" value="F:ATP binding"/>
    <property type="evidence" value="ECO:0007669"/>
    <property type="project" value="UniProtKB-UniRule"/>
</dbReference>
<reference evidence="8 9" key="1">
    <citation type="submission" date="2020-07" db="EMBL/GenBank/DDBJ databases">
        <title>isolation of Luteimonas sp. SJ-16.</title>
        <authorList>
            <person name="Huang X.-X."/>
            <person name="Xu L."/>
            <person name="Sun J.-Q."/>
        </authorList>
    </citation>
    <scope>NUCLEOTIDE SEQUENCE [LARGE SCALE GENOMIC DNA]</scope>
    <source>
        <strain evidence="8 9">SJ-16</strain>
    </source>
</reference>
<keyword evidence="4 6" id="KW-0067">ATP-binding</keyword>
<dbReference type="PROSITE" id="PS50005">
    <property type="entry name" value="TPR"/>
    <property type="match status" value="1"/>
</dbReference>
<evidence type="ECO:0000313" key="8">
    <source>
        <dbReference type="EMBL" id="NYZ63388.1"/>
    </source>
</evidence>
<dbReference type="InterPro" id="IPR008271">
    <property type="entry name" value="Ser/Thr_kinase_AS"/>
</dbReference>
<gene>
    <name evidence="8" type="ORF">H0E82_11540</name>
</gene>
<protein>
    <submittedName>
        <fullName evidence="8">Tetratricopeptide repeat protein</fullName>
    </submittedName>
</protein>
<evidence type="ECO:0000256" key="6">
    <source>
        <dbReference type="PROSITE-ProRule" id="PRU10141"/>
    </source>
</evidence>
<feature type="domain" description="Protein kinase" evidence="7">
    <location>
        <begin position="76"/>
        <end position="359"/>
    </location>
</feature>
<organism evidence="8 9">
    <name type="scientific">Luteimonas deserti</name>
    <dbReference type="NCBI Taxonomy" id="2752306"/>
    <lineage>
        <taxon>Bacteria</taxon>
        <taxon>Pseudomonadati</taxon>
        <taxon>Pseudomonadota</taxon>
        <taxon>Gammaproteobacteria</taxon>
        <taxon>Lysobacterales</taxon>
        <taxon>Lysobacteraceae</taxon>
        <taxon>Luteimonas</taxon>
    </lineage>
</organism>
<comment type="caution">
    <text evidence="8">The sequence shown here is derived from an EMBL/GenBank/DDBJ whole genome shotgun (WGS) entry which is preliminary data.</text>
</comment>
<dbReference type="PANTHER" id="PTHR43289">
    <property type="entry name" value="MITOGEN-ACTIVATED PROTEIN KINASE KINASE KINASE 20-RELATED"/>
    <property type="match status" value="1"/>
</dbReference>
<dbReference type="Pfam" id="PF00069">
    <property type="entry name" value="Pkinase"/>
    <property type="match status" value="1"/>
</dbReference>